<dbReference type="SUPFAM" id="SSF50729">
    <property type="entry name" value="PH domain-like"/>
    <property type="match status" value="1"/>
</dbReference>
<feature type="domain" description="WH1" evidence="1">
    <location>
        <begin position="1"/>
        <end position="73"/>
    </location>
</feature>
<accession>A0A7K4SGM4</accession>
<dbReference type="GO" id="GO:0005522">
    <property type="term" value="F:profilin binding"/>
    <property type="evidence" value="ECO:0007669"/>
    <property type="project" value="TreeGrafter"/>
</dbReference>
<dbReference type="OrthoDB" id="31170at2759"/>
<dbReference type="Pfam" id="PF00568">
    <property type="entry name" value="WH1"/>
    <property type="match status" value="1"/>
</dbReference>
<name>A0A7K4SGM4_COLPI</name>
<dbReference type="GO" id="GO:0007411">
    <property type="term" value="P:axon guidance"/>
    <property type="evidence" value="ECO:0007669"/>
    <property type="project" value="TreeGrafter"/>
</dbReference>
<dbReference type="PANTHER" id="PTHR11202:SF12">
    <property type="entry name" value="VASODILATOR-STIMULATED PHOSPHOPROTEIN"/>
    <property type="match status" value="1"/>
</dbReference>
<proteinExistence type="predicted"/>
<dbReference type="Proteomes" id="UP000530263">
    <property type="component" value="Unassembled WGS sequence"/>
</dbReference>
<dbReference type="EMBL" id="VYZG01012219">
    <property type="protein sequence ID" value="NWQ84985.1"/>
    <property type="molecule type" value="Genomic_DNA"/>
</dbReference>
<reference evidence="2 3" key="1">
    <citation type="submission" date="2019-09" db="EMBL/GenBank/DDBJ databases">
        <title>Bird 10,000 Genomes (B10K) Project - Family phase.</title>
        <authorList>
            <person name="Zhang G."/>
        </authorList>
    </citation>
    <scope>NUCLEOTIDE SEQUENCE [LARGE SCALE GENOMIC DNA]</scope>
    <source>
        <strain evidence="2">B10K-DU-021-26</strain>
        <tissue evidence="2">Mixed tissue sample</tissue>
    </source>
</reference>
<sequence length="73" mass="8034">STESSLCSARAAVLLYDDTHRQWVPAGGGPQTLSCVQLFQHPGGAFRLVGRRIQPDQQVVLNCPLVRGLRYNQ</sequence>
<dbReference type="InterPro" id="IPR011993">
    <property type="entry name" value="PH-like_dom_sf"/>
</dbReference>
<keyword evidence="3" id="KW-1185">Reference proteome</keyword>
<organism evidence="2 3">
    <name type="scientific">Columbina picui</name>
    <name type="common">Picui ground-dove</name>
    <dbReference type="NCBI Taxonomy" id="115618"/>
    <lineage>
        <taxon>Eukaryota</taxon>
        <taxon>Metazoa</taxon>
        <taxon>Chordata</taxon>
        <taxon>Craniata</taxon>
        <taxon>Vertebrata</taxon>
        <taxon>Euteleostomi</taxon>
        <taxon>Archelosauria</taxon>
        <taxon>Archosauria</taxon>
        <taxon>Dinosauria</taxon>
        <taxon>Saurischia</taxon>
        <taxon>Theropoda</taxon>
        <taxon>Coelurosauria</taxon>
        <taxon>Aves</taxon>
        <taxon>Neognathae</taxon>
        <taxon>Neoaves</taxon>
        <taxon>Columbimorphae</taxon>
        <taxon>Columbiformes</taxon>
        <taxon>Columbidae</taxon>
        <taxon>Columbina</taxon>
    </lineage>
</organism>
<comment type="caution">
    <text evidence="2">The sequence shown here is derived from an EMBL/GenBank/DDBJ whole genome shotgun (WGS) entry which is preliminary data.</text>
</comment>
<dbReference type="GO" id="GO:0030036">
    <property type="term" value="P:actin cytoskeleton organization"/>
    <property type="evidence" value="ECO:0007669"/>
    <property type="project" value="TreeGrafter"/>
</dbReference>
<dbReference type="GO" id="GO:0017124">
    <property type="term" value="F:SH3 domain binding"/>
    <property type="evidence" value="ECO:0007669"/>
    <property type="project" value="TreeGrafter"/>
</dbReference>
<protein>
    <submittedName>
        <fullName evidence="2">VASP protein</fullName>
    </submittedName>
</protein>
<feature type="non-terminal residue" evidence="2">
    <location>
        <position position="1"/>
    </location>
</feature>
<evidence type="ECO:0000313" key="3">
    <source>
        <dbReference type="Proteomes" id="UP000530263"/>
    </source>
</evidence>
<dbReference type="PANTHER" id="PTHR11202">
    <property type="entry name" value="SPROUTY-RELATED, EVH1 DOMAIN-CONTAINING PROTEIN FAMILY MEMBER"/>
    <property type="match status" value="1"/>
</dbReference>
<dbReference type="GO" id="GO:0001843">
    <property type="term" value="P:neural tube closure"/>
    <property type="evidence" value="ECO:0007669"/>
    <property type="project" value="TreeGrafter"/>
</dbReference>
<feature type="non-terminal residue" evidence="2">
    <location>
        <position position="73"/>
    </location>
</feature>
<evidence type="ECO:0000259" key="1">
    <source>
        <dbReference type="PROSITE" id="PS50229"/>
    </source>
</evidence>
<dbReference type="GO" id="GO:0030838">
    <property type="term" value="P:positive regulation of actin filament polymerization"/>
    <property type="evidence" value="ECO:0007669"/>
    <property type="project" value="TreeGrafter"/>
</dbReference>
<dbReference type="AlphaFoldDB" id="A0A7K4SGM4"/>
<dbReference type="InterPro" id="IPR000697">
    <property type="entry name" value="WH1/EVH1_dom"/>
</dbReference>
<dbReference type="Gene3D" id="2.30.29.30">
    <property type="entry name" value="Pleckstrin-homology domain (PH domain)/Phosphotyrosine-binding domain (PTB)"/>
    <property type="match status" value="1"/>
</dbReference>
<gene>
    <name evidence="2" type="primary">Vasp</name>
    <name evidence="2" type="ORF">COLPIC_R13761</name>
</gene>
<dbReference type="PROSITE" id="PS50229">
    <property type="entry name" value="WH1"/>
    <property type="match status" value="1"/>
</dbReference>
<evidence type="ECO:0000313" key="2">
    <source>
        <dbReference type="EMBL" id="NWQ84985.1"/>
    </source>
</evidence>